<organism evidence="2 3">
    <name type="scientific">Araneus ventricosus</name>
    <name type="common">Orbweaver spider</name>
    <name type="synonym">Epeira ventricosa</name>
    <dbReference type="NCBI Taxonomy" id="182803"/>
    <lineage>
        <taxon>Eukaryota</taxon>
        <taxon>Metazoa</taxon>
        <taxon>Ecdysozoa</taxon>
        <taxon>Arthropoda</taxon>
        <taxon>Chelicerata</taxon>
        <taxon>Arachnida</taxon>
        <taxon>Araneae</taxon>
        <taxon>Araneomorphae</taxon>
        <taxon>Entelegynae</taxon>
        <taxon>Araneoidea</taxon>
        <taxon>Araneidae</taxon>
        <taxon>Araneus</taxon>
    </lineage>
</organism>
<dbReference type="Proteomes" id="UP000499080">
    <property type="component" value="Unassembled WGS sequence"/>
</dbReference>
<sequence>MLESVNIKAIIHKIFFSAFASDPSAYPNGNTSMQEFANEGRAGGNFDPSHPFGSKHSHTLIQDSKTNNLSILSSNFLLGQKTNPPLESGYSSNISRGNEFVLQKQNMCGENISRT</sequence>
<comment type="caution">
    <text evidence="2">The sequence shown here is derived from an EMBL/GenBank/DDBJ whole genome shotgun (WGS) entry which is preliminary data.</text>
</comment>
<protein>
    <submittedName>
        <fullName evidence="2">Uncharacterized protein</fullName>
    </submittedName>
</protein>
<evidence type="ECO:0000256" key="1">
    <source>
        <dbReference type="SAM" id="MobiDB-lite"/>
    </source>
</evidence>
<accession>A0A4Y2W5K1</accession>
<proteinExistence type="predicted"/>
<dbReference type="EMBL" id="BGPR01055599">
    <property type="protein sequence ID" value="GBO32141.1"/>
    <property type="molecule type" value="Genomic_DNA"/>
</dbReference>
<feature type="region of interest" description="Disordered" evidence="1">
    <location>
        <begin position="30"/>
        <end position="57"/>
    </location>
</feature>
<dbReference type="AlphaFoldDB" id="A0A4Y2W5K1"/>
<gene>
    <name evidence="2" type="ORF">AVEN_97407_1</name>
</gene>
<evidence type="ECO:0000313" key="2">
    <source>
        <dbReference type="EMBL" id="GBO32141.1"/>
    </source>
</evidence>
<name>A0A4Y2W5K1_ARAVE</name>
<reference evidence="2 3" key="1">
    <citation type="journal article" date="2019" name="Sci. Rep.">
        <title>Orb-weaving spider Araneus ventricosus genome elucidates the spidroin gene catalogue.</title>
        <authorList>
            <person name="Kono N."/>
            <person name="Nakamura H."/>
            <person name="Ohtoshi R."/>
            <person name="Moran D.A.P."/>
            <person name="Shinohara A."/>
            <person name="Yoshida Y."/>
            <person name="Fujiwara M."/>
            <person name="Mori M."/>
            <person name="Tomita M."/>
            <person name="Arakawa K."/>
        </authorList>
    </citation>
    <scope>NUCLEOTIDE SEQUENCE [LARGE SCALE GENOMIC DNA]</scope>
</reference>
<evidence type="ECO:0000313" key="3">
    <source>
        <dbReference type="Proteomes" id="UP000499080"/>
    </source>
</evidence>
<keyword evidence="3" id="KW-1185">Reference proteome</keyword>